<dbReference type="GO" id="GO:0006082">
    <property type="term" value="P:organic acid metabolic process"/>
    <property type="evidence" value="ECO:0007669"/>
    <property type="project" value="TreeGrafter"/>
</dbReference>
<keyword evidence="8" id="KW-1185">Reference proteome</keyword>
<dbReference type="InterPro" id="IPR017972">
    <property type="entry name" value="Cyt_P450_CS"/>
</dbReference>
<comment type="cofactor">
    <cofactor evidence="5">
        <name>heme</name>
        <dbReference type="ChEBI" id="CHEBI:30413"/>
    </cofactor>
</comment>
<organism evidence="7 8">
    <name type="scientific">Haemaphysalis longicornis</name>
    <name type="common">Bush tick</name>
    <dbReference type="NCBI Taxonomy" id="44386"/>
    <lineage>
        <taxon>Eukaryota</taxon>
        <taxon>Metazoa</taxon>
        <taxon>Ecdysozoa</taxon>
        <taxon>Arthropoda</taxon>
        <taxon>Chelicerata</taxon>
        <taxon>Arachnida</taxon>
        <taxon>Acari</taxon>
        <taxon>Parasitiformes</taxon>
        <taxon>Ixodida</taxon>
        <taxon>Ixodoidea</taxon>
        <taxon>Ixodidae</taxon>
        <taxon>Haemaphysalinae</taxon>
        <taxon>Haemaphysalis</taxon>
    </lineage>
</organism>
<sequence length="502" mass="56734">MSLNESTVFLQGLLPAFTLNLQATVLASLVVVLASVWIRRLFNEAHSPKDPPGPGLRWSLVGLLGLSNVRFHYKQTTEWAKQYGSIVGAKVGSVRVVILSDFEQIKEFFSRPELQYRPLTWGLSRKEKGFAGLNGEEWKANRDLSARALAKVGSDGMRRQIQEEARLLADALAAREGRAFACREYLHRSLVNAVCRFLLGYRYDLDDPNRRPLDEALAGFKLESATAPVEHRAAWLRRALLDRLMPSSTSAKRHRLVTGLNAAVRHLVDVNEATRNGERRESYIDIYTEKILSRLVGNLVDLMMGGATTGTVYLHCHLLNLANRADTLQAQLHREIDTVVGRDRPPAWEDHVHMPLTMATIWEMFRWKIATPFNIPRGVARDTTLGDYHVGKGTVVLPNVWAVHMNKDDWKDPETFDPSRFLKADGTAQTTKPERLLTFSFGRRNCPGEAMAIVEMFLYLTTLLQRFRVLPDEAGRVYDIVPCGPSPELLTAKLRFLVREQP</sequence>
<dbReference type="InterPro" id="IPR002401">
    <property type="entry name" value="Cyt_P450_E_grp-I"/>
</dbReference>
<gene>
    <name evidence="7" type="ORF">HPB48_009464</name>
</gene>
<keyword evidence="3 5" id="KW-0408">Iron</keyword>
<proteinExistence type="inferred from homology"/>
<dbReference type="InterPro" id="IPR001128">
    <property type="entry name" value="Cyt_P450"/>
</dbReference>
<accession>A0A9J6GE43</accession>
<evidence type="ECO:0000256" key="6">
    <source>
        <dbReference type="RuleBase" id="RU000461"/>
    </source>
</evidence>
<dbReference type="PANTHER" id="PTHR24300:SF375">
    <property type="entry name" value="CYTOCHROME P450 FAMILY"/>
    <property type="match status" value="1"/>
</dbReference>
<evidence type="ECO:0000256" key="4">
    <source>
        <dbReference type="ARBA" id="ARBA00023033"/>
    </source>
</evidence>
<dbReference type="PANTHER" id="PTHR24300">
    <property type="entry name" value="CYTOCHROME P450 508A4-RELATED"/>
    <property type="match status" value="1"/>
</dbReference>
<dbReference type="VEuPathDB" id="VectorBase:HLOH_056425"/>
<keyword evidence="4 6" id="KW-0503">Monooxygenase</keyword>
<dbReference type="SUPFAM" id="SSF48264">
    <property type="entry name" value="Cytochrome P450"/>
    <property type="match status" value="1"/>
</dbReference>
<dbReference type="GO" id="GO:0006805">
    <property type="term" value="P:xenobiotic metabolic process"/>
    <property type="evidence" value="ECO:0007669"/>
    <property type="project" value="TreeGrafter"/>
</dbReference>
<feature type="binding site" description="axial binding residue" evidence="5">
    <location>
        <position position="446"/>
    </location>
    <ligand>
        <name>heme</name>
        <dbReference type="ChEBI" id="CHEBI:30413"/>
    </ligand>
    <ligandPart>
        <name>Fe</name>
        <dbReference type="ChEBI" id="CHEBI:18248"/>
    </ligandPart>
</feature>
<dbReference type="GO" id="GO:0005506">
    <property type="term" value="F:iron ion binding"/>
    <property type="evidence" value="ECO:0007669"/>
    <property type="project" value="InterPro"/>
</dbReference>
<dbReference type="GO" id="GO:0016712">
    <property type="term" value="F:oxidoreductase activity, acting on paired donors, with incorporation or reduction of molecular oxygen, reduced flavin or flavoprotein as one donor, and incorporation of one atom of oxygen"/>
    <property type="evidence" value="ECO:0007669"/>
    <property type="project" value="TreeGrafter"/>
</dbReference>
<dbReference type="InterPro" id="IPR036396">
    <property type="entry name" value="Cyt_P450_sf"/>
</dbReference>
<comment type="caution">
    <text evidence="7">The sequence shown here is derived from an EMBL/GenBank/DDBJ whole genome shotgun (WGS) entry which is preliminary data.</text>
</comment>
<reference evidence="7 8" key="1">
    <citation type="journal article" date="2020" name="Cell">
        <title>Large-Scale Comparative Analyses of Tick Genomes Elucidate Their Genetic Diversity and Vector Capacities.</title>
        <authorList>
            <consortium name="Tick Genome and Microbiome Consortium (TIGMIC)"/>
            <person name="Jia N."/>
            <person name="Wang J."/>
            <person name="Shi W."/>
            <person name="Du L."/>
            <person name="Sun Y."/>
            <person name="Zhan W."/>
            <person name="Jiang J.F."/>
            <person name="Wang Q."/>
            <person name="Zhang B."/>
            <person name="Ji P."/>
            <person name="Bell-Sakyi L."/>
            <person name="Cui X.M."/>
            <person name="Yuan T.T."/>
            <person name="Jiang B.G."/>
            <person name="Yang W.F."/>
            <person name="Lam T.T."/>
            <person name="Chang Q.C."/>
            <person name="Ding S.J."/>
            <person name="Wang X.J."/>
            <person name="Zhu J.G."/>
            <person name="Ruan X.D."/>
            <person name="Zhao L."/>
            <person name="Wei J.T."/>
            <person name="Ye R.Z."/>
            <person name="Que T.C."/>
            <person name="Du C.H."/>
            <person name="Zhou Y.H."/>
            <person name="Cheng J.X."/>
            <person name="Dai P.F."/>
            <person name="Guo W.B."/>
            <person name="Han X.H."/>
            <person name="Huang E.J."/>
            <person name="Li L.F."/>
            <person name="Wei W."/>
            <person name="Gao Y.C."/>
            <person name="Liu J.Z."/>
            <person name="Shao H.Z."/>
            <person name="Wang X."/>
            <person name="Wang C.C."/>
            <person name="Yang T.C."/>
            <person name="Huo Q.B."/>
            <person name="Li W."/>
            <person name="Chen H.Y."/>
            <person name="Chen S.E."/>
            <person name="Zhou L.G."/>
            <person name="Ni X.B."/>
            <person name="Tian J.H."/>
            <person name="Sheng Y."/>
            <person name="Liu T."/>
            <person name="Pan Y.S."/>
            <person name="Xia L.Y."/>
            <person name="Li J."/>
            <person name="Zhao F."/>
            <person name="Cao W.C."/>
        </authorList>
    </citation>
    <scope>NUCLEOTIDE SEQUENCE [LARGE SCALE GENOMIC DNA]</scope>
    <source>
        <strain evidence="7">HaeL-2018</strain>
    </source>
</reference>
<evidence type="ECO:0000256" key="1">
    <source>
        <dbReference type="ARBA" id="ARBA00010617"/>
    </source>
</evidence>
<protein>
    <recommendedName>
        <fullName evidence="9">Cytochrome P450</fullName>
    </recommendedName>
</protein>
<evidence type="ECO:0000313" key="7">
    <source>
        <dbReference type="EMBL" id="KAH9373419.1"/>
    </source>
</evidence>
<dbReference type="EMBL" id="JABSTR010000006">
    <property type="protein sequence ID" value="KAH9373419.1"/>
    <property type="molecule type" value="Genomic_DNA"/>
</dbReference>
<dbReference type="InterPro" id="IPR050182">
    <property type="entry name" value="Cytochrome_P450_fam2"/>
</dbReference>
<dbReference type="Pfam" id="PF00067">
    <property type="entry name" value="p450"/>
    <property type="match status" value="1"/>
</dbReference>
<dbReference type="GO" id="GO:0005737">
    <property type="term" value="C:cytoplasm"/>
    <property type="evidence" value="ECO:0007669"/>
    <property type="project" value="TreeGrafter"/>
</dbReference>
<dbReference type="OrthoDB" id="6494915at2759"/>
<comment type="similarity">
    <text evidence="1 6">Belongs to the cytochrome P450 family.</text>
</comment>
<dbReference type="AlphaFoldDB" id="A0A9J6GE43"/>
<dbReference type="OMA" id="KSHINTM"/>
<keyword evidence="5 6" id="KW-0349">Heme</keyword>
<dbReference type="PRINTS" id="PR00463">
    <property type="entry name" value="EP450I"/>
</dbReference>
<dbReference type="Gene3D" id="1.10.630.10">
    <property type="entry name" value="Cytochrome P450"/>
    <property type="match status" value="1"/>
</dbReference>
<evidence type="ECO:0008006" key="9">
    <source>
        <dbReference type="Google" id="ProtNLM"/>
    </source>
</evidence>
<name>A0A9J6GE43_HAELO</name>
<keyword evidence="2 5" id="KW-0479">Metal-binding</keyword>
<dbReference type="PROSITE" id="PS00086">
    <property type="entry name" value="CYTOCHROME_P450"/>
    <property type="match status" value="1"/>
</dbReference>
<keyword evidence="6" id="KW-0560">Oxidoreductase</keyword>
<evidence type="ECO:0000256" key="2">
    <source>
        <dbReference type="ARBA" id="ARBA00022723"/>
    </source>
</evidence>
<evidence type="ECO:0000313" key="8">
    <source>
        <dbReference type="Proteomes" id="UP000821853"/>
    </source>
</evidence>
<dbReference type="GO" id="GO:0020037">
    <property type="term" value="F:heme binding"/>
    <property type="evidence" value="ECO:0007669"/>
    <property type="project" value="InterPro"/>
</dbReference>
<dbReference type="Proteomes" id="UP000821853">
    <property type="component" value="Chromosome 4"/>
</dbReference>
<evidence type="ECO:0000256" key="5">
    <source>
        <dbReference type="PIRSR" id="PIRSR602401-1"/>
    </source>
</evidence>
<evidence type="ECO:0000256" key="3">
    <source>
        <dbReference type="ARBA" id="ARBA00023004"/>
    </source>
</evidence>